<dbReference type="EMBL" id="HBUF01198108">
    <property type="protein sequence ID" value="CAG6660883.1"/>
    <property type="molecule type" value="Transcribed_RNA"/>
</dbReference>
<sequence>MSVLSVDRICRRCSSPTMYDHSKFWNLWSFICVIGSTISGLTGVLSNKPSIHYFNTSVQFVHKLMCLAYSNHSKSMCRESINSSIVTCVSKILKYFPKSVAVTSGVNSLLTVVLVTWTTKVTRVTRCANSVTFGTWTVMSCIGI</sequence>
<name>A0A8D8VA29_9HEMI</name>
<dbReference type="EMBL" id="HBUF01110318">
    <property type="protein sequence ID" value="CAG6640025.1"/>
    <property type="molecule type" value="Transcribed_RNA"/>
</dbReference>
<dbReference type="EMBL" id="HBUF01110319">
    <property type="protein sequence ID" value="CAG6640027.1"/>
    <property type="molecule type" value="Transcribed_RNA"/>
</dbReference>
<feature type="transmembrane region" description="Helical" evidence="1">
    <location>
        <begin position="25"/>
        <end position="45"/>
    </location>
</feature>
<dbReference type="EMBL" id="HBUF01198110">
    <property type="protein sequence ID" value="CAG6660891.1"/>
    <property type="molecule type" value="Transcribed_RNA"/>
</dbReference>
<dbReference type="EMBL" id="HBUF01537575">
    <property type="protein sequence ID" value="CAG6753838.1"/>
    <property type="molecule type" value="Transcribed_RNA"/>
</dbReference>
<dbReference type="EMBL" id="HBUF01537571">
    <property type="protein sequence ID" value="CAG6753830.1"/>
    <property type="molecule type" value="Transcribed_RNA"/>
</dbReference>
<evidence type="ECO:0000313" key="2">
    <source>
        <dbReference type="EMBL" id="CAG6721795.1"/>
    </source>
</evidence>
<proteinExistence type="predicted"/>
<keyword evidence="1" id="KW-1133">Transmembrane helix</keyword>
<keyword evidence="1" id="KW-0812">Transmembrane</keyword>
<dbReference type="EMBL" id="HBUF01198109">
    <property type="protein sequence ID" value="CAG6660887.1"/>
    <property type="molecule type" value="Transcribed_RNA"/>
</dbReference>
<accession>A0A8D8VA29</accession>
<dbReference type="EMBL" id="HBUF01537573">
    <property type="protein sequence ID" value="CAG6753834.1"/>
    <property type="molecule type" value="Transcribed_RNA"/>
</dbReference>
<dbReference type="EMBL" id="HBUF01537570">
    <property type="protein sequence ID" value="CAG6753828.1"/>
    <property type="molecule type" value="Transcribed_RNA"/>
</dbReference>
<dbReference type="EMBL" id="HBUF01537574">
    <property type="protein sequence ID" value="CAG6753836.1"/>
    <property type="molecule type" value="Transcribed_RNA"/>
</dbReference>
<evidence type="ECO:0000256" key="1">
    <source>
        <dbReference type="SAM" id="Phobius"/>
    </source>
</evidence>
<reference evidence="2" key="1">
    <citation type="submission" date="2021-05" db="EMBL/GenBank/DDBJ databases">
        <authorList>
            <person name="Alioto T."/>
            <person name="Alioto T."/>
            <person name="Gomez Garrido J."/>
        </authorList>
    </citation>
    <scope>NUCLEOTIDE SEQUENCE</scope>
</reference>
<dbReference type="EMBL" id="HBUF01198107">
    <property type="protein sequence ID" value="CAG6660879.1"/>
    <property type="molecule type" value="Transcribed_RNA"/>
</dbReference>
<dbReference type="EMBL" id="HBUF01110320">
    <property type="protein sequence ID" value="CAG6640029.1"/>
    <property type="molecule type" value="Transcribed_RNA"/>
</dbReference>
<keyword evidence="1" id="KW-0472">Membrane</keyword>
<dbReference type="AlphaFoldDB" id="A0A8D8VA29"/>
<protein>
    <submittedName>
        <fullName evidence="2">Uncharacterized protein</fullName>
    </submittedName>
</protein>
<dbReference type="EMBL" id="HBUF01537576">
    <property type="protein sequence ID" value="CAG6753841.1"/>
    <property type="molecule type" value="Transcribed_RNA"/>
</dbReference>
<organism evidence="2">
    <name type="scientific">Cacopsylla melanoneura</name>
    <dbReference type="NCBI Taxonomy" id="428564"/>
    <lineage>
        <taxon>Eukaryota</taxon>
        <taxon>Metazoa</taxon>
        <taxon>Ecdysozoa</taxon>
        <taxon>Arthropoda</taxon>
        <taxon>Hexapoda</taxon>
        <taxon>Insecta</taxon>
        <taxon>Pterygota</taxon>
        <taxon>Neoptera</taxon>
        <taxon>Paraneoptera</taxon>
        <taxon>Hemiptera</taxon>
        <taxon>Sternorrhyncha</taxon>
        <taxon>Psylloidea</taxon>
        <taxon>Psyllidae</taxon>
        <taxon>Psyllinae</taxon>
        <taxon>Cacopsylla</taxon>
    </lineage>
</organism>
<dbReference type="EMBL" id="HBUF01537572">
    <property type="protein sequence ID" value="CAG6753832.1"/>
    <property type="molecule type" value="Transcribed_RNA"/>
</dbReference>
<dbReference type="EMBL" id="HBUF01362748">
    <property type="protein sequence ID" value="CAG6721793.1"/>
    <property type="molecule type" value="Transcribed_RNA"/>
</dbReference>
<dbReference type="EMBL" id="HBUF01362749">
    <property type="protein sequence ID" value="CAG6721795.1"/>
    <property type="molecule type" value="Transcribed_RNA"/>
</dbReference>
<dbReference type="EMBL" id="HBUF01362750">
    <property type="protein sequence ID" value="CAG6721797.1"/>
    <property type="molecule type" value="Transcribed_RNA"/>
</dbReference>